<reference evidence="4 5" key="1">
    <citation type="submission" date="2021-03" db="EMBL/GenBank/DDBJ databases">
        <title>Sequencing the genomes of 1000 actinobacteria strains.</title>
        <authorList>
            <person name="Klenk H.-P."/>
        </authorList>
    </citation>
    <scope>NUCLEOTIDE SEQUENCE [LARGE SCALE GENOMIC DNA]</scope>
    <source>
        <strain evidence="4 5">DSM 46670</strain>
    </source>
</reference>
<dbReference type="RefSeq" id="WP_209646974.1">
    <property type="nucleotide sequence ID" value="NZ_JAGINW010000001.1"/>
</dbReference>
<evidence type="ECO:0000256" key="2">
    <source>
        <dbReference type="PROSITE-ProRule" id="PRU00335"/>
    </source>
</evidence>
<dbReference type="SUPFAM" id="SSF46689">
    <property type="entry name" value="Homeodomain-like"/>
    <property type="match status" value="1"/>
</dbReference>
<sequence>MATGTADQTAVPTEQRLVAAAEKLFAQKGIDAVSLRAIMAEADTNVASVHYHFGSKDALVKAVIAHRGREIARQRGRLLDALETAPDPTARRLAEAVVRPIADADAAWVRFISGIIATGHPAMKTVARGFAHQGRRSTALLARICPAVPPATIRFRLAQAMTLAFHVLGDLDNAQGILALSGAPSTPDQIVEQLLDVITAILAGPPEQGHLHAGSGDRL</sequence>
<dbReference type="PANTHER" id="PTHR30055">
    <property type="entry name" value="HTH-TYPE TRANSCRIPTIONAL REGULATOR RUTR"/>
    <property type="match status" value="1"/>
</dbReference>
<evidence type="ECO:0000313" key="5">
    <source>
        <dbReference type="Proteomes" id="UP001519332"/>
    </source>
</evidence>
<name>A0ABS4U147_9PSEU</name>
<accession>A0ABS4U147</accession>
<protein>
    <submittedName>
        <fullName evidence="4">AcrR family transcriptional regulator</fullName>
    </submittedName>
</protein>
<comment type="caution">
    <text evidence="4">The sequence shown here is derived from an EMBL/GenBank/DDBJ whole genome shotgun (WGS) entry which is preliminary data.</text>
</comment>
<gene>
    <name evidence="4" type="ORF">JOF56_010736</name>
</gene>
<dbReference type="PANTHER" id="PTHR30055:SF235">
    <property type="entry name" value="TRANSCRIPTIONAL REGULATORY PROTEIN"/>
    <property type="match status" value="1"/>
</dbReference>
<feature type="DNA-binding region" description="H-T-H motif" evidence="2">
    <location>
        <begin position="34"/>
        <end position="53"/>
    </location>
</feature>
<proteinExistence type="predicted"/>
<dbReference type="PROSITE" id="PS50977">
    <property type="entry name" value="HTH_TETR_2"/>
    <property type="match status" value="1"/>
</dbReference>
<dbReference type="Gene3D" id="1.10.357.10">
    <property type="entry name" value="Tetracycline Repressor, domain 2"/>
    <property type="match status" value="1"/>
</dbReference>
<dbReference type="Proteomes" id="UP001519332">
    <property type="component" value="Unassembled WGS sequence"/>
</dbReference>
<feature type="domain" description="HTH tetR-type" evidence="3">
    <location>
        <begin position="11"/>
        <end position="71"/>
    </location>
</feature>
<dbReference type="Pfam" id="PF17939">
    <property type="entry name" value="TetR_C_30"/>
    <property type="match status" value="1"/>
</dbReference>
<evidence type="ECO:0000313" key="4">
    <source>
        <dbReference type="EMBL" id="MBP2330351.1"/>
    </source>
</evidence>
<dbReference type="EMBL" id="JAGINW010000001">
    <property type="protein sequence ID" value="MBP2330351.1"/>
    <property type="molecule type" value="Genomic_DNA"/>
</dbReference>
<evidence type="ECO:0000256" key="1">
    <source>
        <dbReference type="ARBA" id="ARBA00023125"/>
    </source>
</evidence>
<keyword evidence="1 2" id="KW-0238">DNA-binding</keyword>
<dbReference type="Pfam" id="PF00440">
    <property type="entry name" value="TetR_N"/>
    <property type="match status" value="1"/>
</dbReference>
<keyword evidence="5" id="KW-1185">Reference proteome</keyword>
<dbReference type="InterPro" id="IPR050109">
    <property type="entry name" value="HTH-type_TetR-like_transc_reg"/>
</dbReference>
<dbReference type="PRINTS" id="PR00455">
    <property type="entry name" value="HTHTETR"/>
</dbReference>
<dbReference type="InterPro" id="IPR041586">
    <property type="entry name" value="PsrA_TetR_C"/>
</dbReference>
<organism evidence="4 5">
    <name type="scientific">Kibdelosporangium banguiense</name>
    <dbReference type="NCBI Taxonomy" id="1365924"/>
    <lineage>
        <taxon>Bacteria</taxon>
        <taxon>Bacillati</taxon>
        <taxon>Actinomycetota</taxon>
        <taxon>Actinomycetes</taxon>
        <taxon>Pseudonocardiales</taxon>
        <taxon>Pseudonocardiaceae</taxon>
        <taxon>Kibdelosporangium</taxon>
    </lineage>
</organism>
<dbReference type="InterPro" id="IPR001647">
    <property type="entry name" value="HTH_TetR"/>
</dbReference>
<evidence type="ECO:0000259" key="3">
    <source>
        <dbReference type="PROSITE" id="PS50977"/>
    </source>
</evidence>
<dbReference type="InterPro" id="IPR009057">
    <property type="entry name" value="Homeodomain-like_sf"/>
</dbReference>